<comment type="caution">
    <text evidence="1">The sequence shown here is derived from an EMBL/GenBank/DDBJ whole genome shotgun (WGS) entry which is preliminary data.</text>
</comment>
<gene>
    <name evidence="1" type="ORF">FCS05_07245</name>
</gene>
<proteinExistence type="predicted"/>
<dbReference type="InterPro" id="IPR007344">
    <property type="entry name" value="GrpB/CoaE"/>
</dbReference>
<evidence type="ECO:0000313" key="1">
    <source>
        <dbReference type="EMBL" id="TLK28951.1"/>
    </source>
</evidence>
<dbReference type="PANTHER" id="PTHR34822">
    <property type="entry name" value="GRPB DOMAIN PROTEIN (AFU_ORTHOLOGUE AFUA_1G01530)"/>
    <property type="match status" value="1"/>
</dbReference>
<name>A0AAJ5JYX5_9DEIO</name>
<protein>
    <submittedName>
        <fullName evidence="1">GrpB family protein</fullName>
    </submittedName>
</protein>
<evidence type="ECO:0000313" key="2">
    <source>
        <dbReference type="Proteomes" id="UP000308000"/>
    </source>
</evidence>
<dbReference type="InterPro" id="IPR043519">
    <property type="entry name" value="NT_sf"/>
</dbReference>
<organism evidence="1 2">
    <name type="scientific">Deinococcus metallilatus</name>
    <dbReference type="NCBI Taxonomy" id="1211322"/>
    <lineage>
        <taxon>Bacteria</taxon>
        <taxon>Thermotogati</taxon>
        <taxon>Deinococcota</taxon>
        <taxon>Deinococci</taxon>
        <taxon>Deinococcales</taxon>
        <taxon>Deinococcaceae</taxon>
        <taxon>Deinococcus</taxon>
    </lineage>
</organism>
<dbReference type="EMBL" id="VBRC01000004">
    <property type="protein sequence ID" value="TLK28951.1"/>
    <property type="molecule type" value="Genomic_DNA"/>
</dbReference>
<dbReference type="PANTHER" id="PTHR34822:SF1">
    <property type="entry name" value="GRPB FAMILY PROTEIN"/>
    <property type="match status" value="1"/>
</dbReference>
<dbReference type="Proteomes" id="UP000308000">
    <property type="component" value="Unassembled WGS sequence"/>
</dbReference>
<dbReference type="Pfam" id="PF04229">
    <property type="entry name" value="GrpB"/>
    <property type="match status" value="1"/>
</dbReference>
<dbReference type="SUPFAM" id="SSF81301">
    <property type="entry name" value="Nucleotidyltransferase"/>
    <property type="match status" value="1"/>
</dbReference>
<accession>A0AAJ5JYX5</accession>
<dbReference type="AlphaFoldDB" id="A0AAJ5JYX5"/>
<sequence length="210" mass="23103">MGTRASERGRPRPRPAGVSYTKRIVIVPPDPTWPARFQTVARQLRDALGERVSGIHHIGSTSVSGLPAKDVLDVQLTVADLGTANDVLALLAALGLTLRPEVTADHLPPGLELPPADLAKRYAHRPGELHVHIREEGRFNQRYALLMRDFLRAVPAARDAYAEIKRQLARLQPADTEAYYAVKDPVMDLLIAGAEQWAARTDWHLPPADA</sequence>
<reference evidence="1 2" key="1">
    <citation type="submission" date="2019-04" db="EMBL/GenBank/DDBJ databases">
        <title>Deinococcus metalilatus MA1002 mutant No.5.</title>
        <authorList>
            <person name="Park W."/>
            <person name="Park C."/>
        </authorList>
    </citation>
    <scope>NUCLEOTIDE SEQUENCE [LARGE SCALE GENOMIC DNA]</scope>
    <source>
        <strain evidence="1 2">MA1002-m5</strain>
    </source>
</reference>
<dbReference type="Gene3D" id="3.30.460.10">
    <property type="entry name" value="Beta Polymerase, domain 2"/>
    <property type="match status" value="1"/>
</dbReference>